<feature type="transmembrane region" description="Helical" evidence="6">
    <location>
        <begin position="112"/>
        <end position="129"/>
    </location>
</feature>
<dbReference type="InterPro" id="IPR036259">
    <property type="entry name" value="MFS_trans_sf"/>
</dbReference>
<evidence type="ECO:0000256" key="6">
    <source>
        <dbReference type="SAM" id="Phobius"/>
    </source>
</evidence>
<feature type="transmembrane region" description="Helical" evidence="6">
    <location>
        <begin position="78"/>
        <end position="100"/>
    </location>
</feature>
<reference evidence="9" key="3">
    <citation type="submission" date="2018-07" db="EMBL/GenBank/DDBJ databases">
        <authorList>
            <person name="Quirk P.G."/>
            <person name="Krulwich T.A."/>
        </authorList>
    </citation>
    <scope>NUCLEOTIDE SEQUENCE</scope>
    <source>
        <strain evidence="9">96224</strain>
    </source>
</reference>
<evidence type="ECO:0000256" key="4">
    <source>
        <dbReference type="ARBA" id="ARBA00023136"/>
    </source>
</evidence>
<evidence type="ECO:0000259" key="7">
    <source>
        <dbReference type="PROSITE" id="PS50850"/>
    </source>
</evidence>
<feature type="transmembrane region" description="Helical" evidence="6">
    <location>
        <begin position="490"/>
        <end position="514"/>
    </location>
</feature>
<dbReference type="InterPro" id="IPR020846">
    <property type="entry name" value="MFS_dom"/>
</dbReference>
<feature type="transmembrane region" description="Helical" evidence="6">
    <location>
        <begin position="302"/>
        <end position="323"/>
    </location>
</feature>
<dbReference type="GO" id="GO:0022857">
    <property type="term" value="F:transmembrane transporter activity"/>
    <property type="evidence" value="ECO:0007669"/>
    <property type="project" value="InterPro"/>
</dbReference>
<feature type="transmembrane region" description="Helical" evidence="6">
    <location>
        <begin position="45"/>
        <end position="66"/>
    </location>
</feature>
<sequence length="535" mass="59732">MEDADLIPGTSRIFSDTDPNYPSRHAVQPSNSLNDPLNWSLPRKYWHTFLLCYITGLTAATSNDAGSTQDGVNRELGISFAAMNISGGVTFLGIAIGTFLLSPVAWLYGRRLPYLICISLGILGAVWMSQIKNTQDAIWNQLLVGVSESTAEANVQLSLSEVWFEHQRGTVLGMYVLATSIGTFLGPLIASYVAENLGWRWVALTSVIISSITLVVFLFGLEETLFEGNYPSRRALDARTARLPSSAGRKMRSHTKATPTGNSQQSLQVSDNYSLEEFRPFLQRIRFIRRAPILVGTGMKQYFSLLLHSLRVLTFPAVLYSGIQWGAQDAWLTFYLTLEEGSWMQSPRNYSTSQSGLMNIPTLIGAVIGCFWGGYLSDRLVLHVAKRRQNITEAEDRLWMMLPCIILSPVGLLIFGMGTAKNWSWPWPYMGLIMIGFGWGCAGDLSMSYLMDAYPEMVLEGMVGVSLINNSLGLLFTFAANTWIENNGVSHSIIGLTCLAFFFLLLTIPMIVWGKSCRRRTMQRYQNFIQVRNEM</sequence>
<name>A0A061HN93_BLUGR</name>
<keyword evidence="4 6" id="KW-0472">Membrane</keyword>
<feature type="transmembrane region" description="Helical" evidence="6">
    <location>
        <begin position="462"/>
        <end position="484"/>
    </location>
</feature>
<evidence type="ECO:0000256" key="3">
    <source>
        <dbReference type="ARBA" id="ARBA00022989"/>
    </source>
</evidence>
<dbReference type="SUPFAM" id="SSF103473">
    <property type="entry name" value="MFS general substrate transporter"/>
    <property type="match status" value="1"/>
</dbReference>
<dbReference type="HOGENOM" id="CLU_008455_13_3_1"/>
<evidence type="ECO:0000313" key="9">
    <source>
        <dbReference type="EMBL" id="SUZ10026.1"/>
    </source>
</evidence>
<dbReference type="Pfam" id="PF07690">
    <property type="entry name" value="MFS_1"/>
    <property type="match status" value="1"/>
</dbReference>
<feature type="transmembrane region" description="Helical" evidence="6">
    <location>
        <begin position="172"/>
        <end position="193"/>
    </location>
</feature>
<reference evidence="10" key="1">
    <citation type="journal article" date="2013" name="Nat. Genet.">
        <title>The wheat powdery mildew genome shows the unique evolution of an obligate biotroph.</title>
        <authorList>
            <person name="Wicker T."/>
            <person name="Oberhaensli S."/>
            <person name="Parlange F."/>
            <person name="Buchmann J.P."/>
            <person name="Shatalina M."/>
            <person name="Roffler S."/>
            <person name="Ben-David R."/>
            <person name="Dolezel J."/>
            <person name="Simkova H."/>
            <person name="Schulze-Lefert P."/>
            <person name="Spanu P.D."/>
            <person name="Bruggmann R."/>
            <person name="Amselem J."/>
            <person name="Quesneville H."/>
            <person name="Ver Loren van Themaat E."/>
            <person name="Paape T."/>
            <person name="Shimizu K.K."/>
            <person name="Keller B."/>
        </authorList>
    </citation>
    <scope>NUCLEOTIDE SEQUENCE [LARGE SCALE GENOMIC DNA]</scope>
    <source>
        <strain evidence="10">96224</strain>
    </source>
</reference>
<feature type="transmembrane region" description="Helical" evidence="6">
    <location>
        <begin position="356"/>
        <end position="377"/>
    </location>
</feature>
<dbReference type="Gene3D" id="1.20.1250.20">
    <property type="entry name" value="MFS general substrate transporter like domains"/>
    <property type="match status" value="1"/>
</dbReference>
<feature type="region of interest" description="Disordered" evidence="5">
    <location>
        <begin position="1"/>
        <end position="31"/>
    </location>
</feature>
<protein>
    <submittedName>
        <fullName evidence="9">Bgt-5347</fullName>
    </submittedName>
    <submittedName>
        <fullName evidence="8">Transporter in the major facilitator superfamily (DHA1 family)</fullName>
    </submittedName>
</protein>
<dbReference type="FunFam" id="1.20.1250.20:FF:000224">
    <property type="entry name" value="MFS transporter, putative"/>
    <property type="match status" value="1"/>
</dbReference>
<evidence type="ECO:0000256" key="1">
    <source>
        <dbReference type="ARBA" id="ARBA00004141"/>
    </source>
</evidence>
<accession>A0A061HN93</accession>
<evidence type="ECO:0000256" key="5">
    <source>
        <dbReference type="SAM" id="MobiDB-lite"/>
    </source>
</evidence>
<keyword evidence="2 6" id="KW-0812">Transmembrane</keyword>
<keyword evidence="3 6" id="KW-1133">Transmembrane helix</keyword>
<feature type="compositionally biased region" description="Polar residues" evidence="5">
    <location>
        <begin position="256"/>
        <end position="268"/>
    </location>
</feature>
<proteinExistence type="predicted"/>
<evidence type="ECO:0000256" key="2">
    <source>
        <dbReference type="ARBA" id="ARBA00022692"/>
    </source>
</evidence>
<comment type="subcellular location">
    <subcellularLocation>
        <location evidence="1">Membrane</location>
        <topology evidence="1">Multi-pass membrane protein</topology>
    </subcellularLocation>
</comment>
<dbReference type="InterPro" id="IPR011701">
    <property type="entry name" value="MFS"/>
</dbReference>
<feature type="transmembrane region" description="Helical" evidence="6">
    <location>
        <begin position="398"/>
        <end position="417"/>
    </location>
</feature>
<gene>
    <name evidence="8" type="ORF">BGT96224_5347</name>
    <name evidence="9" type="ORF">BGT96224V2_LOCUS3183</name>
</gene>
<dbReference type="Proteomes" id="UP000053110">
    <property type="component" value="Unassembled WGS sequence"/>
</dbReference>
<feature type="transmembrane region" description="Helical" evidence="6">
    <location>
        <begin position="429"/>
        <end position="450"/>
    </location>
</feature>
<dbReference type="GO" id="GO:0005886">
    <property type="term" value="C:plasma membrane"/>
    <property type="evidence" value="ECO:0007669"/>
    <property type="project" value="TreeGrafter"/>
</dbReference>
<feature type="transmembrane region" description="Helical" evidence="6">
    <location>
        <begin position="199"/>
        <end position="221"/>
    </location>
</feature>
<dbReference type="PANTHER" id="PTHR23502:SF34">
    <property type="entry name" value="PROTEIN HOL1"/>
    <property type="match status" value="1"/>
</dbReference>
<reference evidence="8" key="2">
    <citation type="submission" date="2013-01" db="EMBL/GenBank/DDBJ databases">
        <title>The wheat powdery mildew genome reveals unique evolution of an obligate biotroph.</title>
        <authorList>
            <person name="Oberhaensli S."/>
            <person name="Wicker T."/>
            <person name="Keller B."/>
        </authorList>
    </citation>
    <scope>NUCLEOTIDE SEQUENCE</scope>
    <source>
        <strain evidence="8">96224</strain>
    </source>
</reference>
<evidence type="ECO:0000313" key="10">
    <source>
        <dbReference type="Proteomes" id="UP000053110"/>
    </source>
</evidence>
<dbReference type="EMBL" id="UIGY01000069">
    <property type="protein sequence ID" value="SUZ10026.1"/>
    <property type="molecule type" value="Genomic_DNA"/>
</dbReference>
<feature type="non-terminal residue" evidence="9">
    <location>
        <position position="535"/>
    </location>
</feature>
<dbReference type="AlphaFoldDB" id="A0A061HN93"/>
<dbReference type="PROSITE" id="PS50850">
    <property type="entry name" value="MFS"/>
    <property type="match status" value="1"/>
</dbReference>
<organism evidence="9">
    <name type="scientific">Blumeria graminis f. sp. tritici 96224</name>
    <dbReference type="NCBI Taxonomy" id="1268274"/>
    <lineage>
        <taxon>Eukaryota</taxon>
        <taxon>Fungi</taxon>
        <taxon>Dikarya</taxon>
        <taxon>Ascomycota</taxon>
        <taxon>Pezizomycotina</taxon>
        <taxon>Leotiomycetes</taxon>
        <taxon>Erysiphales</taxon>
        <taxon>Erysiphaceae</taxon>
        <taxon>Blumeria</taxon>
    </lineage>
</organism>
<dbReference type="EMBL" id="KE375042">
    <property type="protein sequence ID" value="EPQ65055.1"/>
    <property type="molecule type" value="Genomic_DNA"/>
</dbReference>
<feature type="region of interest" description="Disordered" evidence="5">
    <location>
        <begin position="242"/>
        <end position="268"/>
    </location>
</feature>
<feature type="domain" description="Major facilitator superfamily (MFS) profile" evidence="7">
    <location>
        <begin position="44"/>
        <end position="512"/>
    </location>
</feature>
<dbReference type="OrthoDB" id="5215911at2759"/>
<evidence type="ECO:0000313" key="8">
    <source>
        <dbReference type="EMBL" id="EPQ65055.1"/>
    </source>
</evidence>
<dbReference type="PANTHER" id="PTHR23502">
    <property type="entry name" value="MAJOR FACILITATOR SUPERFAMILY"/>
    <property type="match status" value="1"/>
</dbReference>